<proteinExistence type="inferred from homology"/>
<protein>
    <submittedName>
        <fullName evidence="8">Glyoxal reductase</fullName>
    </submittedName>
</protein>
<comment type="similarity">
    <text evidence="1">Belongs to the aldo/keto reductase family.</text>
</comment>
<accession>A0A916VDY5</accession>
<dbReference type="InterPro" id="IPR036812">
    <property type="entry name" value="NAD(P)_OxRdtase_dom_sf"/>
</dbReference>
<feature type="binding site" evidence="5">
    <location>
        <position position="107"/>
    </location>
    <ligand>
        <name>substrate</name>
    </ligand>
</feature>
<evidence type="ECO:0000256" key="1">
    <source>
        <dbReference type="ARBA" id="ARBA00007905"/>
    </source>
</evidence>
<evidence type="ECO:0000256" key="4">
    <source>
        <dbReference type="PIRSR" id="PIRSR000097-1"/>
    </source>
</evidence>
<feature type="site" description="Lowers pKa of active site Tyr" evidence="6">
    <location>
        <position position="74"/>
    </location>
</feature>
<keyword evidence="9" id="KW-1185">Reference proteome</keyword>
<evidence type="ECO:0000256" key="2">
    <source>
        <dbReference type="ARBA" id="ARBA00022857"/>
    </source>
</evidence>
<dbReference type="FunFam" id="3.20.20.100:FF:000015">
    <property type="entry name" value="Oxidoreductase, aldo/keto reductase family"/>
    <property type="match status" value="1"/>
</dbReference>
<dbReference type="PANTHER" id="PTHR43827">
    <property type="entry name" value="2,5-DIKETO-D-GLUCONIC ACID REDUCTASE"/>
    <property type="match status" value="1"/>
</dbReference>
<dbReference type="PANTHER" id="PTHR43827:SF3">
    <property type="entry name" value="NADP-DEPENDENT OXIDOREDUCTASE DOMAIN-CONTAINING PROTEIN"/>
    <property type="match status" value="1"/>
</dbReference>
<dbReference type="EMBL" id="BLYI01000046">
    <property type="protein sequence ID" value="GFO85733.1"/>
    <property type="molecule type" value="Genomic_DNA"/>
</dbReference>
<evidence type="ECO:0000256" key="3">
    <source>
        <dbReference type="ARBA" id="ARBA00023002"/>
    </source>
</evidence>
<keyword evidence="3" id="KW-0560">Oxidoreductase</keyword>
<dbReference type="Proteomes" id="UP000613208">
    <property type="component" value="Unassembled WGS sequence"/>
</dbReference>
<dbReference type="PROSITE" id="PS00063">
    <property type="entry name" value="ALDOKETO_REDUCTASE_3"/>
    <property type="match status" value="1"/>
</dbReference>
<dbReference type="Gene3D" id="3.20.20.100">
    <property type="entry name" value="NADP-dependent oxidoreductase domain"/>
    <property type="match status" value="1"/>
</dbReference>
<dbReference type="PRINTS" id="PR00069">
    <property type="entry name" value="ALDKETRDTASE"/>
</dbReference>
<dbReference type="GO" id="GO:0016616">
    <property type="term" value="F:oxidoreductase activity, acting on the CH-OH group of donors, NAD or NADP as acceptor"/>
    <property type="evidence" value="ECO:0007669"/>
    <property type="project" value="UniProtKB-ARBA"/>
</dbReference>
<feature type="active site" description="Proton donor" evidence="4">
    <location>
        <position position="49"/>
    </location>
</feature>
<dbReference type="SUPFAM" id="SSF51430">
    <property type="entry name" value="NAD(P)-linked oxidoreductase"/>
    <property type="match status" value="1"/>
</dbReference>
<sequence>MEYKRKLRNGVEMPYLGFGTWKLKDDQCADMVQYALENGYDAIDTAQVYLNEEAVGEGIRRSGKKREEIFVTTKVRNRFQGYDSTLYAVEASLKRLGMEYLDLYLIHWPGEKMYIPTWKALVRLYEEGVLRAVGVSNFYPEHMEACAQETGVMPMVDQIEMHPYLVQYEIIDYCREHNVFPVAWSPLAAAGESRKDSKTEKGEERMKVESPMKDPVIIKIAENHQKTPGQIILRWHIQNGFGAVPKSSNPGRIKENKGIFDFSLEENEMNQIWNMTKKQIRIGDDGKTYRFLLLEELIREGKEPKKDRFGNYL</sequence>
<organism evidence="8 9">
    <name type="scientific">Anaerostipes butyraticus</name>
    <dbReference type="NCBI Taxonomy" id="645466"/>
    <lineage>
        <taxon>Bacteria</taxon>
        <taxon>Bacillati</taxon>
        <taxon>Bacillota</taxon>
        <taxon>Clostridia</taxon>
        <taxon>Lachnospirales</taxon>
        <taxon>Lachnospiraceae</taxon>
        <taxon>Anaerostipes</taxon>
    </lineage>
</organism>
<dbReference type="Pfam" id="PF00248">
    <property type="entry name" value="Aldo_ket_red"/>
    <property type="match status" value="1"/>
</dbReference>
<evidence type="ECO:0000313" key="8">
    <source>
        <dbReference type="EMBL" id="GFO85733.1"/>
    </source>
</evidence>
<feature type="domain" description="NADP-dependent oxidoreductase" evidence="7">
    <location>
        <begin position="16"/>
        <end position="272"/>
    </location>
</feature>
<evidence type="ECO:0000259" key="7">
    <source>
        <dbReference type="Pfam" id="PF00248"/>
    </source>
</evidence>
<name>A0A916VDY5_9FIRM</name>
<dbReference type="PIRSF" id="PIRSF000097">
    <property type="entry name" value="AKR"/>
    <property type="match status" value="1"/>
</dbReference>
<dbReference type="RefSeq" id="WP_201311438.1">
    <property type="nucleotide sequence ID" value="NZ_BLYI01000046.1"/>
</dbReference>
<comment type="caution">
    <text evidence="8">The sequence shown here is derived from an EMBL/GenBank/DDBJ whole genome shotgun (WGS) entry which is preliminary data.</text>
</comment>
<reference evidence="8" key="1">
    <citation type="submission" date="2020-06" db="EMBL/GenBank/DDBJ databases">
        <title>Characterization of fructooligosaccharide metabolism and fructooligosaccharide-degrading enzymes in human commensal butyrate producers.</title>
        <authorList>
            <person name="Tanno H."/>
            <person name="Fujii T."/>
            <person name="Hirano K."/>
            <person name="Maeno S."/>
            <person name="Tonozuka T."/>
            <person name="Sakamoto M."/>
            <person name="Ohkuma M."/>
            <person name="Tochio T."/>
            <person name="Endo A."/>
        </authorList>
    </citation>
    <scope>NUCLEOTIDE SEQUENCE</scope>
    <source>
        <strain evidence="8">JCM 17466</strain>
    </source>
</reference>
<dbReference type="CDD" id="cd19071">
    <property type="entry name" value="AKR_AKR1-5-like"/>
    <property type="match status" value="1"/>
</dbReference>
<evidence type="ECO:0000256" key="5">
    <source>
        <dbReference type="PIRSR" id="PIRSR000097-2"/>
    </source>
</evidence>
<dbReference type="InterPro" id="IPR018170">
    <property type="entry name" value="Aldo/ket_reductase_CS"/>
</dbReference>
<gene>
    <name evidence="8" type="ORF">ANBU17_20800</name>
</gene>
<dbReference type="InterPro" id="IPR020471">
    <property type="entry name" value="AKR"/>
</dbReference>
<keyword evidence="2" id="KW-0521">NADP</keyword>
<evidence type="ECO:0000256" key="6">
    <source>
        <dbReference type="PIRSR" id="PIRSR000097-3"/>
    </source>
</evidence>
<dbReference type="InterPro" id="IPR023210">
    <property type="entry name" value="NADP_OxRdtase_dom"/>
</dbReference>
<evidence type="ECO:0000313" key="9">
    <source>
        <dbReference type="Proteomes" id="UP000613208"/>
    </source>
</evidence>
<dbReference type="AlphaFoldDB" id="A0A916VDY5"/>